<dbReference type="SUPFAM" id="SSF51445">
    <property type="entry name" value="(Trans)glycosidases"/>
    <property type="match status" value="1"/>
</dbReference>
<gene>
    <name evidence="5" type="ORF">CTI12_AA296190</name>
</gene>
<accession>A0A2U1N7T2</accession>
<evidence type="ECO:0000256" key="2">
    <source>
        <dbReference type="RuleBase" id="RU361185"/>
    </source>
</evidence>
<evidence type="ECO:0000256" key="3">
    <source>
        <dbReference type="SAM" id="Phobius"/>
    </source>
</evidence>
<reference evidence="5 6" key="1">
    <citation type="journal article" date="2018" name="Mol. Plant">
        <title>The genome of Artemisia annua provides insight into the evolution of Asteraceae family and artemisinin biosynthesis.</title>
        <authorList>
            <person name="Shen Q."/>
            <person name="Zhang L."/>
            <person name="Liao Z."/>
            <person name="Wang S."/>
            <person name="Yan T."/>
            <person name="Shi P."/>
            <person name="Liu M."/>
            <person name="Fu X."/>
            <person name="Pan Q."/>
            <person name="Wang Y."/>
            <person name="Lv Z."/>
            <person name="Lu X."/>
            <person name="Zhang F."/>
            <person name="Jiang W."/>
            <person name="Ma Y."/>
            <person name="Chen M."/>
            <person name="Hao X."/>
            <person name="Li L."/>
            <person name="Tang Y."/>
            <person name="Lv G."/>
            <person name="Zhou Y."/>
            <person name="Sun X."/>
            <person name="Brodelius P.E."/>
            <person name="Rose J.K.C."/>
            <person name="Tang K."/>
        </authorList>
    </citation>
    <scope>NUCLEOTIDE SEQUENCE [LARGE SCALE GENOMIC DNA]</scope>
    <source>
        <strain evidence="6">cv. Huhao1</strain>
        <tissue evidence="5">Leaf</tissue>
    </source>
</reference>
<dbReference type="GO" id="GO:0005975">
    <property type="term" value="P:carbohydrate metabolic process"/>
    <property type="evidence" value="ECO:0007669"/>
    <property type="project" value="InterPro"/>
</dbReference>
<feature type="transmembrane region" description="Helical" evidence="3">
    <location>
        <begin position="72"/>
        <end position="95"/>
    </location>
</feature>
<keyword evidence="3" id="KW-0812">Transmembrane</keyword>
<sequence length="336" mass="38162">MTANTPPPYRRHTKNLRSEEHEEFLHLAKHQHEEHEEAKDCFFCLEYFLVINNQRVHNVFVPLVTVTPPSSAWKLALLSIAVIPGIAFAGGLYAYTLTGLNSKSRESYANVGIISEELTEMHGCFCRKYNKSSMHKVLVEAKMGESVGTSGIGEAKTGQMVFEPILEEGVFRFDCSADARNTLFPSLSFVNSQKRDTPLMSIHKVPSYILTYEHVVGQQIVYFELPAGTSFYGTDEVDEVSGQLERTGKRYCIYIDWVLKNAINAGTVFIPPKWSLGYQQCRWSYDSDLRVREIAKTFRDKGIPCDVMWMDIDYMDGFRCFTFDQVCALALSESGF</sequence>
<dbReference type="Gene3D" id="3.20.20.80">
    <property type="entry name" value="Glycosidases"/>
    <property type="match status" value="1"/>
</dbReference>
<dbReference type="Proteomes" id="UP000245207">
    <property type="component" value="Unassembled WGS sequence"/>
</dbReference>
<dbReference type="GO" id="GO:0004553">
    <property type="term" value="F:hydrolase activity, hydrolyzing O-glycosyl compounds"/>
    <property type="evidence" value="ECO:0007669"/>
    <property type="project" value="InterPro"/>
</dbReference>
<feature type="domain" description="Glycoside hydrolase family 31 TIM barrel" evidence="4">
    <location>
        <begin position="270"/>
        <end position="325"/>
    </location>
</feature>
<dbReference type="InterPro" id="IPR000322">
    <property type="entry name" value="Glyco_hydro_31_TIM"/>
</dbReference>
<keyword evidence="2" id="KW-0326">Glycosidase</keyword>
<comment type="similarity">
    <text evidence="1 2">Belongs to the glycosyl hydrolase 31 family.</text>
</comment>
<organism evidence="5 6">
    <name type="scientific">Artemisia annua</name>
    <name type="common">Sweet wormwood</name>
    <dbReference type="NCBI Taxonomy" id="35608"/>
    <lineage>
        <taxon>Eukaryota</taxon>
        <taxon>Viridiplantae</taxon>
        <taxon>Streptophyta</taxon>
        <taxon>Embryophyta</taxon>
        <taxon>Tracheophyta</taxon>
        <taxon>Spermatophyta</taxon>
        <taxon>Magnoliopsida</taxon>
        <taxon>eudicotyledons</taxon>
        <taxon>Gunneridae</taxon>
        <taxon>Pentapetalae</taxon>
        <taxon>asterids</taxon>
        <taxon>campanulids</taxon>
        <taxon>Asterales</taxon>
        <taxon>Asteraceae</taxon>
        <taxon>Asteroideae</taxon>
        <taxon>Anthemideae</taxon>
        <taxon>Artemisiinae</taxon>
        <taxon>Artemisia</taxon>
    </lineage>
</organism>
<evidence type="ECO:0000313" key="5">
    <source>
        <dbReference type="EMBL" id="PWA69544.1"/>
    </source>
</evidence>
<evidence type="ECO:0000313" key="6">
    <source>
        <dbReference type="Proteomes" id="UP000245207"/>
    </source>
</evidence>
<comment type="caution">
    <text evidence="5">The sequence shown here is derived from an EMBL/GenBank/DDBJ whole genome shotgun (WGS) entry which is preliminary data.</text>
</comment>
<proteinExistence type="inferred from homology"/>
<protein>
    <recommendedName>
        <fullName evidence="4">Glycoside hydrolase family 31 TIM barrel domain-containing protein</fullName>
    </recommendedName>
</protein>
<dbReference type="PANTHER" id="PTHR22762">
    <property type="entry name" value="ALPHA-GLUCOSIDASE"/>
    <property type="match status" value="1"/>
</dbReference>
<dbReference type="OrthoDB" id="1334205at2759"/>
<name>A0A2U1N7T2_ARTAN</name>
<dbReference type="AlphaFoldDB" id="A0A2U1N7T2"/>
<dbReference type="PANTHER" id="PTHR22762:SF120">
    <property type="entry name" value="HETEROGLYCAN GLUCOSIDASE 1"/>
    <property type="match status" value="1"/>
</dbReference>
<dbReference type="STRING" id="35608.A0A2U1N7T2"/>
<keyword evidence="3" id="KW-0472">Membrane</keyword>
<evidence type="ECO:0000256" key="1">
    <source>
        <dbReference type="ARBA" id="ARBA00007806"/>
    </source>
</evidence>
<keyword evidence="6" id="KW-1185">Reference proteome</keyword>
<keyword evidence="2" id="KW-0378">Hydrolase</keyword>
<dbReference type="Pfam" id="PF01055">
    <property type="entry name" value="Glyco_hydro_31_2nd"/>
    <property type="match status" value="1"/>
</dbReference>
<evidence type="ECO:0000259" key="4">
    <source>
        <dbReference type="Pfam" id="PF01055"/>
    </source>
</evidence>
<keyword evidence="3" id="KW-1133">Transmembrane helix</keyword>
<dbReference type="InterPro" id="IPR017853">
    <property type="entry name" value="GH"/>
</dbReference>
<dbReference type="EMBL" id="PKPP01003415">
    <property type="protein sequence ID" value="PWA69544.1"/>
    <property type="molecule type" value="Genomic_DNA"/>
</dbReference>